<feature type="compositionally biased region" description="Low complexity" evidence="4">
    <location>
        <begin position="36"/>
        <end position="62"/>
    </location>
</feature>
<evidence type="ECO:0000313" key="6">
    <source>
        <dbReference type="EMBL" id="GAA3820513.1"/>
    </source>
</evidence>
<proteinExistence type="inferred from homology"/>
<sequence length="522" mass="55214">MKKLVVAVVVIWGLVLVVGVAAAVVVIVHNSDDSDASSTSSPSSAPVPPSTSSSSGSGDVPPGLDRFYSQQIDWTSCGSDDCGKLEVPVDYAHPDGDTIELAVERHDATGDRIGSMIVNPGGPGAPGTDVPAQADFYFADPLLQAYDIVGFDPRGTGASSPVDCLSDSQLDDYVAEDPGPDTPAEVRSYVEETHQFWKGCAAHTGDLLGHVSTIEAARDMDVLRAAVGESKMTYFGFSYGTKLGATYADLFPDKVGKFVLDGAIDPKLPLYDSTLDQAQGFEVALRSYVQNCVDQGSCFLGDTVDAGLQTITGLLDQVEAHPLPTNQDRELQIGNAVYGVITPLYNKDYWTYLDQALQQALDGDGSTLLALSDAYGSRTKNGSYSDNSLEAISVINCLDDPTTYTPAQVEKHYGAFEKASPTFGHIFAWFLTACDGDTVKSSEPPIKIDAPGAAPIVVIGTTRDPATPYEEAVAMAKELDSGVLLTRDGDGHTGYNHGNTCIDDAVHAYLLQGKVPADGTKC</sequence>
<evidence type="ECO:0000256" key="1">
    <source>
        <dbReference type="ARBA" id="ARBA00010088"/>
    </source>
</evidence>
<keyword evidence="7" id="KW-1185">Reference proteome</keyword>
<keyword evidence="2" id="KW-0732">Signal</keyword>
<dbReference type="InterPro" id="IPR029058">
    <property type="entry name" value="AB_hydrolase_fold"/>
</dbReference>
<dbReference type="PANTHER" id="PTHR43248">
    <property type="entry name" value="2-SUCCINYL-6-HYDROXY-2,4-CYCLOHEXADIENE-1-CARBOXYLATE SYNTHASE"/>
    <property type="match status" value="1"/>
</dbReference>
<evidence type="ECO:0000313" key="7">
    <source>
        <dbReference type="Proteomes" id="UP001501821"/>
    </source>
</evidence>
<dbReference type="GO" id="GO:0016787">
    <property type="term" value="F:hydrolase activity"/>
    <property type="evidence" value="ECO:0007669"/>
    <property type="project" value="UniProtKB-KW"/>
</dbReference>
<dbReference type="Proteomes" id="UP001501821">
    <property type="component" value="Unassembled WGS sequence"/>
</dbReference>
<dbReference type="EMBL" id="BAABAH010000007">
    <property type="protein sequence ID" value="GAA3820513.1"/>
    <property type="molecule type" value="Genomic_DNA"/>
</dbReference>
<evidence type="ECO:0000256" key="2">
    <source>
        <dbReference type="ARBA" id="ARBA00022729"/>
    </source>
</evidence>
<keyword evidence="3 6" id="KW-0378">Hydrolase</keyword>
<evidence type="ECO:0000256" key="4">
    <source>
        <dbReference type="SAM" id="MobiDB-lite"/>
    </source>
</evidence>
<comment type="similarity">
    <text evidence="1">Belongs to the peptidase S33 family.</text>
</comment>
<evidence type="ECO:0000256" key="3">
    <source>
        <dbReference type="ARBA" id="ARBA00022801"/>
    </source>
</evidence>
<reference evidence="7" key="1">
    <citation type="journal article" date="2019" name="Int. J. Syst. Evol. Microbiol.">
        <title>The Global Catalogue of Microorganisms (GCM) 10K type strain sequencing project: providing services to taxonomists for standard genome sequencing and annotation.</title>
        <authorList>
            <consortium name="The Broad Institute Genomics Platform"/>
            <consortium name="The Broad Institute Genome Sequencing Center for Infectious Disease"/>
            <person name="Wu L."/>
            <person name="Ma J."/>
        </authorList>
    </citation>
    <scope>NUCLEOTIDE SEQUENCE [LARGE SCALE GENOMIC DNA]</scope>
    <source>
        <strain evidence="7">JCM 16953</strain>
    </source>
</reference>
<accession>A0ABP7IK48</accession>
<dbReference type="Gene3D" id="3.40.50.1820">
    <property type="entry name" value="alpha/beta hydrolase"/>
    <property type="match status" value="1"/>
</dbReference>
<organism evidence="6 7">
    <name type="scientific">Nocardioides panacisoli</name>
    <dbReference type="NCBI Taxonomy" id="627624"/>
    <lineage>
        <taxon>Bacteria</taxon>
        <taxon>Bacillati</taxon>
        <taxon>Actinomycetota</taxon>
        <taxon>Actinomycetes</taxon>
        <taxon>Propionibacteriales</taxon>
        <taxon>Nocardioidaceae</taxon>
        <taxon>Nocardioides</taxon>
    </lineage>
</organism>
<evidence type="ECO:0000259" key="5">
    <source>
        <dbReference type="Pfam" id="PF08386"/>
    </source>
</evidence>
<feature type="domain" description="Peptidase S33 tripeptidyl aminopeptidase-like C-terminal" evidence="5">
    <location>
        <begin position="421"/>
        <end position="522"/>
    </location>
</feature>
<dbReference type="InterPro" id="IPR013595">
    <property type="entry name" value="Pept_S33_TAP-like_C"/>
</dbReference>
<comment type="caution">
    <text evidence="6">The sequence shown here is derived from an EMBL/GenBank/DDBJ whole genome shotgun (WGS) entry which is preliminary data.</text>
</comment>
<gene>
    <name evidence="6" type="ORF">GCM10022242_22730</name>
</gene>
<name>A0ABP7IK48_9ACTN</name>
<dbReference type="SUPFAM" id="SSF53474">
    <property type="entry name" value="alpha/beta-Hydrolases"/>
    <property type="match status" value="1"/>
</dbReference>
<feature type="region of interest" description="Disordered" evidence="4">
    <location>
        <begin position="32"/>
        <end position="62"/>
    </location>
</feature>
<dbReference type="InterPro" id="IPR051601">
    <property type="entry name" value="Serine_prot/Carboxylest_S33"/>
</dbReference>
<dbReference type="Pfam" id="PF08386">
    <property type="entry name" value="Abhydrolase_4"/>
    <property type="match status" value="1"/>
</dbReference>
<protein>
    <submittedName>
        <fullName evidence="6">Alpha/beta hydrolase</fullName>
    </submittedName>
</protein>
<dbReference type="RefSeq" id="WP_344775432.1">
    <property type="nucleotide sequence ID" value="NZ_BAABAH010000007.1"/>
</dbReference>
<dbReference type="PANTHER" id="PTHR43248:SF29">
    <property type="entry name" value="TRIPEPTIDYL AMINOPEPTIDASE"/>
    <property type="match status" value="1"/>
</dbReference>